<evidence type="ECO:0000256" key="2">
    <source>
        <dbReference type="ARBA" id="ARBA00022448"/>
    </source>
</evidence>
<feature type="transmembrane region" description="Helical" evidence="9">
    <location>
        <begin position="99"/>
        <end position="122"/>
    </location>
</feature>
<dbReference type="PROSITE" id="PS51106">
    <property type="entry name" value="PTS_EIIC_TYPE_4"/>
    <property type="match status" value="1"/>
</dbReference>
<evidence type="ECO:0000256" key="8">
    <source>
        <dbReference type="ARBA" id="ARBA00023136"/>
    </source>
</evidence>
<keyword evidence="4" id="KW-0762">Sugar transport</keyword>
<sequence>MDITIIQAILIGLWTAFCFSGMLLGLYTNRCIVLSLGVGIILGDIQTALAVGAISELAYMGFGVGAGGTVPPNPIGPGIFGTLMAITTVAAKDKITPEAALALSTPIAVGIQFLQTAIYTVFAGAPETAKKALREGNFKKFKVAANGTIWAFAAVGFALGLIGALSMQTLTNLFALIPPVLLNGLTLAGKMLPAIGFAMILSVMAKKELIPYVILGYVLAVYFGLPMLTPTANGDGLLTSVAANSVVGVPTIGVALIATIFALIDIFRRPATPVAETKAEGDEHDDWI</sequence>
<dbReference type="Proteomes" id="UP000394068">
    <property type="component" value="Unassembled WGS sequence"/>
</dbReference>
<feature type="transmembrane region" description="Helical" evidence="9">
    <location>
        <begin position="241"/>
        <end position="264"/>
    </location>
</feature>
<keyword evidence="5" id="KW-0598">Phosphotransferase system</keyword>
<gene>
    <name evidence="10" type="primary">agaC</name>
    <name evidence="10" type="ORF">NCTC5386_00530</name>
</gene>
<evidence type="ECO:0000256" key="1">
    <source>
        <dbReference type="ARBA" id="ARBA00004651"/>
    </source>
</evidence>
<organism evidence="10 11">
    <name type="scientific">Streptococcus pseudoporcinus</name>
    <dbReference type="NCBI Taxonomy" id="361101"/>
    <lineage>
        <taxon>Bacteria</taxon>
        <taxon>Bacillati</taxon>
        <taxon>Bacillota</taxon>
        <taxon>Bacilli</taxon>
        <taxon>Lactobacillales</taxon>
        <taxon>Streptococcaceae</taxon>
        <taxon>Streptococcus</taxon>
    </lineage>
</organism>
<dbReference type="InterPro" id="IPR050303">
    <property type="entry name" value="GatZ_KbaZ_carbometab"/>
</dbReference>
<dbReference type="PANTHER" id="PTHR32502">
    <property type="entry name" value="N-ACETYLGALACTOSAMINE PERMEASE II COMPONENT-RELATED"/>
    <property type="match status" value="1"/>
</dbReference>
<feature type="transmembrane region" description="Helical" evidence="9">
    <location>
        <begin position="6"/>
        <end position="26"/>
    </location>
</feature>
<keyword evidence="6 9" id="KW-0812">Transmembrane</keyword>
<keyword evidence="3" id="KW-1003">Cell membrane</keyword>
<evidence type="ECO:0000256" key="3">
    <source>
        <dbReference type="ARBA" id="ARBA00022475"/>
    </source>
</evidence>
<keyword evidence="7 9" id="KW-1133">Transmembrane helix</keyword>
<dbReference type="EMBL" id="CABEHT010000001">
    <property type="protein sequence ID" value="VTS12697.1"/>
    <property type="molecule type" value="Genomic_DNA"/>
</dbReference>
<feature type="transmembrane region" description="Helical" evidence="9">
    <location>
        <begin position="143"/>
        <end position="167"/>
    </location>
</feature>
<keyword evidence="8 9" id="KW-0472">Membrane</keyword>
<proteinExistence type="predicted"/>
<feature type="transmembrane region" description="Helical" evidence="9">
    <location>
        <begin position="33"/>
        <end position="54"/>
    </location>
</feature>
<protein>
    <submittedName>
        <fullName evidence="10">PTS system transporter subunit IIC</fullName>
    </submittedName>
</protein>
<evidence type="ECO:0000313" key="10">
    <source>
        <dbReference type="EMBL" id="VTS12697.1"/>
    </source>
</evidence>
<dbReference type="GO" id="GO:0009401">
    <property type="term" value="P:phosphoenolpyruvate-dependent sugar phosphotransferase system"/>
    <property type="evidence" value="ECO:0007669"/>
    <property type="project" value="UniProtKB-KW"/>
</dbReference>
<feature type="transmembrane region" description="Helical" evidence="9">
    <location>
        <begin position="209"/>
        <end position="229"/>
    </location>
</feature>
<evidence type="ECO:0000256" key="9">
    <source>
        <dbReference type="SAM" id="Phobius"/>
    </source>
</evidence>
<reference evidence="10 11" key="1">
    <citation type="submission" date="2019-05" db="EMBL/GenBank/DDBJ databases">
        <authorList>
            <consortium name="Pathogen Informatics"/>
        </authorList>
    </citation>
    <scope>NUCLEOTIDE SEQUENCE [LARGE SCALE GENOMIC DNA]</scope>
    <source>
        <strain evidence="10 11">NCTC5386</strain>
    </source>
</reference>
<evidence type="ECO:0000256" key="4">
    <source>
        <dbReference type="ARBA" id="ARBA00022597"/>
    </source>
</evidence>
<comment type="subcellular location">
    <subcellularLocation>
        <location evidence="1">Cell membrane</location>
        <topology evidence="1">Multi-pass membrane protein</topology>
    </subcellularLocation>
</comment>
<dbReference type="PANTHER" id="PTHR32502:SF8">
    <property type="entry name" value="N-ACETYLGALACTOSAMINE PERMEASE IIC COMPONENT 1"/>
    <property type="match status" value="1"/>
</dbReference>
<feature type="transmembrane region" description="Helical" evidence="9">
    <location>
        <begin position="173"/>
        <end position="197"/>
    </location>
</feature>
<dbReference type="RefSeq" id="WP_077323398.1">
    <property type="nucleotide sequence ID" value="NZ_CABEHT010000001.1"/>
</dbReference>
<name>A0A4V6KZM5_9STRE</name>
<dbReference type="InterPro" id="IPR004700">
    <property type="entry name" value="PTS_IIC_man"/>
</dbReference>
<evidence type="ECO:0000313" key="11">
    <source>
        <dbReference type="Proteomes" id="UP000394068"/>
    </source>
</evidence>
<evidence type="ECO:0000256" key="6">
    <source>
        <dbReference type="ARBA" id="ARBA00022692"/>
    </source>
</evidence>
<dbReference type="AlphaFoldDB" id="A0A4V6KZM5"/>
<evidence type="ECO:0000256" key="5">
    <source>
        <dbReference type="ARBA" id="ARBA00022683"/>
    </source>
</evidence>
<accession>A0A4V6KZM5</accession>
<dbReference type="Pfam" id="PF03609">
    <property type="entry name" value="EII-Sor"/>
    <property type="match status" value="1"/>
</dbReference>
<keyword evidence="2" id="KW-0813">Transport</keyword>
<dbReference type="GO" id="GO:0005886">
    <property type="term" value="C:plasma membrane"/>
    <property type="evidence" value="ECO:0007669"/>
    <property type="project" value="UniProtKB-SubCell"/>
</dbReference>
<evidence type="ECO:0000256" key="7">
    <source>
        <dbReference type="ARBA" id="ARBA00022989"/>
    </source>
</evidence>